<protein>
    <submittedName>
        <fullName evidence="6">Signal-induced proliferation-associated 1 like 2</fullName>
    </submittedName>
</protein>
<feature type="compositionally biased region" description="Polar residues" evidence="3">
    <location>
        <begin position="943"/>
        <end position="956"/>
    </location>
</feature>
<dbReference type="Pfam" id="PF21022">
    <property type="entry name" value="Rap-GAP_dimer"/>
    <property type="match status" value="1"/>
</dbReference>
<dbReference type="PROSITE" id="PS50106">
    <property type="entry name" value="PDZ"/>
    <property type="match status" value="1"/>
</dbReference>
<dbReference type="SMART" id="SM00228">
    <property type="entry name" value="PDZ"/>
    <property type="match status" value="1"/>
</dbReference>
<dbReference type="SUPFAM" id="SSF50156">
    <property type="entry name" value="PDZ domain-like"/>
    <property type="match status" value="1"/>
</dbReference>
<sequence>MGPPQIQGTPALPKMGVRARVSNWSKKQDVKDVQAPPRFDSLVPSRVYEPSNKLLENDQDLQSGTERMFQVSDILSSSSKSLVGMKRSNSEVTLSDFGSEDVDPVAINLNTGTTLNRKFGSTCSVEWSSSDFLEASRMDQEPSAPPPIPEPVSMPTVVSPSLQAAAQIARGDIFFMPEQDCMDPSAYSPDSSKAHRRKMEMSLLGLLRPQKSNRNEVQQEVRSTLTPHRCFSHYDVQSVLFTAGVPQPELFHSSSEAPDLLPSVRHNELDADTRRGSLVLTHSQFLSETGGDMENSLDLTRSCSSNSINAAHSYSSKTTLGSCTNAAVSVLEACSETQLCSTNLMGNFDFEHLDLGANYYHKYFYNKDHQNYLGFDPKFGPVSLSIRREAVDDRANPINFNYRIILRTSQLSTLRGSVMENSVPSSSKHGTCRGLPLRDVLEFVVPELNIQSLRVASSSPRVSDLLLQLDQQELVLQHRVGLLLCRNRPPAGDPSETSSPALKQFLNLLTHQDPMKGFYKYQEQQKSSDDSTETQSVYTTFREFQLMFHISTLLPAAAADAAQMLSTHLVGNNTVTVIFQEPDAPPFNPQNIRSHFLCVIIVITVHRPCTQHTYYSLAAFRSRGIPPFGPLIRSGWMFPASHAFIDFLLTKIINAKHATLKSKPFVTMATHSRREQLKQLVETFVTSTPLDFPSNARFSFISLAGKKKDRLAPQPLSYLQSAGALTWSVTVRDPSSSAVVACRLAISSELVVLIDEAGRKVVFNCTCRDVIGWSTAHGSIKLFYQNGLHVAFSTRDGRWEDSTEITQRLQLVTQGAAAANVTLRRNRLGQLGFHINFEGVVADVESHSFAWQVGLRPGCRLVEICSAATVTLSHEQMIELLRTATNVTAVVLPPHRDGTPRRSFSETYRLPLLEVKLDSDVTSCTCRAVSPNFQPAAPPTPRAMTSQSPIKRTNSADMKEGSRSPPHWLIGSDESPDSTQDRTGWNGGVKERKHRPLHVTKASSPTDGDSSSTQQMFGAKSCSSCSNTLSSNSSDGKASCPRLIGLRGVSVDSGIDSTHYPSSVLPQVAGATLVLADVLRKEPAASNSHRTDLSGPGSLARSRCQPITDMFVAKKSNNRASSVSVPSPQNRLTRSKSCDSLLLVSSGRSPQMPVLLQRRHHSVTLPIIRHQPAPLQKAAGGFSSSSLADNKHRSIQKVASRCTALDR</sequence>
<evidence type="ECO:0000313" key="7">
    <source>
        <dbReference type="Proteomes" id="UP000265020"/>
    </source>
</evidence>
<dbReference type="InterPro" id="IPR001478">
    <property type="entry name" value="PDZ"/>
</dbReference>
<dbReference type="GO" id="GO:0005096">
    <property type="term" value="F:GTPase activator activity"/>
    <property type="evidence" value="ECO:0007669"/>
    <property type="project" value="UniProtKB-KW"/>
</dbReference>
<organism evidence="6 7">
    <name type="scientific">Cyprinodon variegatus</name>
    <name type="common">Sheepshead minnow</name>
    <dbReference type="NCBI Taxonomy" id="28743"/>
    <lineage>
        <taxon>Eukaryota</taxon>
        <taxon>Metazoa</taxon>
        <taxon>Chordata</taxon>
        <taxon>Craniata</taxon>
        <taxon>Vertebrata</taxon>
        <taxon>Euteleostomi</taxon>
        <taxon>Actinopterygii</taxon>
        <taxon>Neopterygii</taxon>
        <taxon>Teleostei</taxon>
        <taxon>Neoteleostei</taxon>
        <taxon>Acanthomorphata</taxon>
        <taxon>Ovalentaria</taxon>
        <taxon>Atherinomorphae</taxon>
        <taxon>Cyprinodontiformes</taxon>
        <taxon>Cyprinodontidae</taxon>
        <taxon>Cyprinodon</taxon>
    </lineage>
</organism>
<dbReference type="Pfam" id="PF02145">
    <property type="entry name" value="Rap_GAP"/>
    <property type="match status" value="1"/>
</dbReference>
<dbReference type="InterPro" id="IPR035974">
    <property type="entry name" value="Rap/Ran-GAP_sf"/>
</dbReference>
<dbReference type="InterPro" id="IPR036034">
    <property type="entry name" value="PDZ_sf"/>
</dbReference>
<dbReference type="Gene3D" id="3.40.50.11210">
    <property type="entry name" value="Rap/Ran-GAP"/>
    <property type="match status" value="1"/>
</dbReference>
<dbReference type="InterPro" id="IPR050989">
    <property type="entry name" value="Rap1_Ran_GAP"/>
</dbReference>
<dbReference type="SUPFAM" id="SSF111347">
    <property type="entry name" value="Rap/Ran-GAP"/>
    <property type="match status" value="1"/>
</dbReference>
<dbReference type="GO" id="GO:0051056">
    <property type="term" value="P:regulation of small GTPase mediated signal transduction"/>
    <property type="evidence" value="ECO:0007669"/>
    <property type="project" value="InterPro"/>
</dbReference>
<dbReference type="Gene3D" id="6.10.140.210">
    <property type="match status" value="1"/>
</dbReference>
<feature type="compositionally biased region" description="Polar residues" evidence="3">
    <location>
        <begin position="1001"/>
        <end position="1016"/>
    </location>
</feature>
<proteinExistence type="predicted"/>
<dbReference type="PROSITE" id="PS50085">
    <property type="entry name" value="RAPGAP"/>
    <property type="match status" value="1"/>
</dbReference>
<dbReference type="PANTHER" id="PTHR15711:SF7">
    <property type="entry name" value="SIGNAL-INDUCED PROLIFERATION-ASSOCIATED 1-LIKE PROTEIN 2"/>
    <property type="match status" value="1"/>
</dbReference>
<evidence type="ECO:0000259" key="5">
    <source>
        <dbReference type="PROSITE" id="PS50106"/>
    </source>
</evidence>
<dbReference type="Ensembl" id="ENSCVAT00000006806.1">
    <property type="protein sequence ID" value="ENSCVAP00000023407.1"/>
    <property type="gene ID" value="ENSCVAG00000006727.1"/>
</dbReference>
<dbReference type="InterPro" id="IPR000331">
    <property type="entry name" value="Rap/Ran_GAP_dom"/>
</dbReference>
<keyword evidence="2" id="KW-0175">Coiled coil</keyword>
<evidence type="ECO:0000313" key="6">
    <source>
        <dbReference type="Ensembl" id="ENSCVAP00000023407.1"/>
    </source>
</evidence>
<dbReference type="OMA" id="CHESTSW"/>
<dbReference type="Proteomes" id="UP000265020">
    <property type="component" value="Unassembled WGS sequence"/>
</dbReference>
<dbReference type="Gene3D" id="2.30.42.10">
    <property type="match status" value="1"/>
</dbReference>
<dbReference type="GeneTree" id="ENSGT00940000157388"/>
<feature type="domain" description="PDZ" evidence="5">
    <location>
        <begin position="820"/>
        <end position="896"/>
    </location>
</feature>
<dbReference type="GO" id="GO:0005737">
    <property type="term" value="C:cytoplasm"/>
    <property type="evidence" value="ECO:0007669"/>
    <property type="project" value="TreeGrafter"/>
</dbReference>
<evidence type="ECO:0000259" key="4">
    <source>
        <dbReference type="PROSITE" id="PS50085"/>
    </source>
</evidence>
<dbReference type="AlphaFoldDB" id="A0A3Q2DUR6"/>
<dbReference type="CDD" id="cd06745">
    <property type="entry name" value="PDZ_SIPA1-like"/>
    <property type="match status" value="1"/>
</dbReference>
<keyword evidence="1" id="KW-0343">GTPase activation</keyword>
<dbReference type="PANTHER" id="PTHR15711">
    <property type="entry name" value="RAP GTPASE-ACTIVATING PROTEIN"/>
    <property type="match status" value="1"/>
</dbReference>
<evidence type="ECO:0000256" key="3">
    <source>
        <dbReference type="SAM" id="MobiDB-lite"/>
    </source>
</evidence>
<name>A0A3Q2DUR6_CYPVA</name>
<evidence type="ECO:0000256" key="1">
    <source>
        <dbReference type="ARBA" id="ARBA00022468"/>
    </source>
</evidence>
<reference evidence="6" key="1">
    <citation type="submission" date="2025-08" db="UniProtKB">
        <authorList>
            <consortium name="Ensembl"/>
        </authorList>
    </citation>
    <scope>IDENTIFICATION</scope>
</reference>
<accession>A0A3Q2DUR6</accession>
<keyword evidence="7" id="KW-1185">Reference proteome</keyword>
<evidence type="ECO:0000256" key="2">
    <source>
        <dbReference type="ARBA" id="ARBA00023054"/>
    </source>
</evidence>
<reference evidence="6" key="2">
    <citation type="submission" date="2025-09" db="UniProtKB">
        <authorList>
            <consortium name="Ensembl"/>
        </authorList>
    </citation>
    <scope>IDENTIFICATION</scope>
</reference>
<feature type="region of interest" description="Disordered" evidence="3">
    <location>
        <begin position="930"/>
        <end position="1018"/>
    </location>
</feature>
<feature type="domain" description="Rap-GAP" evidence="4">
    <location>
        <begin position="466"/>
        <end position="680"/>
    </location>
</feature>